<evidence type="ECO:0000256" key="6">
    <source>
        <dbReference type="ARBA" id="ARBA00022837"/>
    </source>
</evidence>
<dbReference type="SMART" id="SM00054">
    <property type="entry name" value="EFh"/>
    <property type="match status" value="3"/>
</dbReference>
<keyword evidence="7" id="KW-0206">Cytoskeleton</keyword>
<comment type="subcellular location">
    <subcellularLocation>
        <location evidence="1">Cytoplasm</location>
        <location evidence="1">Cytoskeleton</location>
    </subcellularLocation>
</comment>
<gene>
    <name evidence="10" type="ORF">FGO68_gene7648</name>
</gene>
<dbReference type="PANTHER" id="PTHR23048:SF59">
    <property type="entry name" value="EF-HAND SUPERFAMILY PROTEIN"/>
    <property type="match status" value="1"/>
</dbReference>
<evidence type="ECO:0000313" key="11">
    <source>
        <dbReference type="Proteomes" id="UP000785679"/>
    </source>
</evidence>
<accession>A0A8J8SYJ3</accession>
<dbReference type="InterPro" id="IPR018247">
    <property type="entry name" value="EF_Hand_1_Ca_BS"/>
</dbReference>
<dbReference type="InterPro" id="IPR011992">
    <property type="entry name" value="EF-hand-dom_pair"/>
</dbReference>
<dbReference type="Pfam" id="PF13499">
    <property type="entry name" value="EF-hand_7"/>
    <property type="match status" value="2"/>
</dbReference>
<dbReference type="PROSITE" id="PS00018">
    <property type="entry name" value="EF_HAND_1"/>
    <property type="match status" value="3"/>
</dbReference>
<dbReference type="GO" id="GO:0005509">
    <property type="term" value="F:calcium ion binding"/>
    <property type="evidence" value="ECO:0007669"/>
    <property type="project" value="InterPro"/>
</dbReference>
<keyword evidence="6" id="KW-0106">Calcium</keyword>
<sequence>MRKKKELTRHEEEEIHTAFNLFDKDGSGNIDMKEMREAMRALGVYLSKDEVRRMMSSVDTDGNGFIEFDEFKTLMKDFIKNRNKEDELKRAFRIYDEDDTGLIEFADLRRVANELGEKVSDEDIKGMIYEATHDINGVVTIDQFLHIMKKARMY</sequence>
<evidence type="ECO:0000256" key="3">
    <source>
        <dbReference type="ARBA" id="ARBA00022490"/>
    </source>
</evidence>
<evidence type="ECO:0000256" key="7">
    <source>
        <dbReference type="ARBA" id="ARBA00023212"/>
    </source>
</evidence>
<dbReference type="CDD" id="cd00051">
    <property type="entry name" value="EFh"/>
    <property type="match status" value="1"/>
</dbReference>
<proteinExistence type="inferred from homology"/>
<dbReference type="OrthoDB" id="26525at2759"/>
<comment type="caution">
    <text evidence="10">The sequence shown here is derived from an EMBL/GenBank/DDBJ whole genome shotgun (WGS) entry which is preliminary data.</text>
</comment>
<protein>
    <recommendedName>
        <fullName evidence="9">EF-hand domain-containing protein</fullName>
    </recommendedName>
</protein>
<evidence type="ECO:0000256" key="5">
    <source>
        <dbReference type="ARBA" id="ARBA00022737"/>
    </source>
</evidence>
<organism evidence="10 11">
    <name type="scientific">Halteria grandinella</name>
    <dbReference type="NCBI Taxonomy" id="5974"/>
    <lineage>
        <taxon>Eukaryota</taxon>
        <taxon>Sar</taxon>
        <taxon>Alveolata</taxon>
        <taxon>Ciliophora</taxon>
        <taxon>Intramacronucleata</taxon>
        <taxon>Spirotrichea</taxon>
        <taxon>Stichotrichia</taxon>
        <taxon>Sporadotrichida</taxon>
        <taxon>Halteriidae</taxon>
        <taxon>Halteria</taxon>
    </lineage>
</organism>
<dbReference type="PANTHER" id="PTHR23048">
    <property type="entry name" value="MYOSIN LIGHT CHAIN 1, 3"/>
    <property type="match status" value="1"/>
</dbReference>
<dbReference type="AlphaFoldDB" id="A0A8J8SYJ3"/>
<keyword evidence="5" id="KW-0677">Repeat</keyword>
<dbReference type="GO" id="GO:0016460">
    <property type="term" value="C:myosin II complex"/>
    <property type="evidence" value="ECO:0007669"/>
    <property type="project" value="TreeGrafter"/>
</dbReference>
<dbReference type="InterPro" id="IPR002048">
    <property type="entry name" value="EF_hand_dom"/>
</dbReference>
<reference evidence="10" key="1">
    <citation type="submission" date="2019-06" db="EMBL/GenBank/DDBJ databases">
        <authorList>
            <person name="Zheng W."/>
        </authorList>
    </citation>
    <scope>NUCLEOTIDE SEQUENCE</scope>
    <source>
        <strain evidence="10">QDHG01</strain>
    </source>
</reference>
<evidence type="ECO:0000313" key="10">
    <source>
        <dbReference type="EMBL" id="TNV75587.1"/>
    </source>
</evidence>
<keyword evidence="3" id="KW-0963">Cytoplasm</keyword>
<name>A0A8J8SYJ3_HALGN</name>
<evidence type="ECO:0000259" key="9">
    <source>
        <dbReference type="PROSITE" id="PS50222"/>
    </source>
</evidence>
<comment type="function">
    <text evidence="8">Plays a fundamental role in microtubule organizing center structure and function. Component of the infraciliary lattice (ICL) and the ciliary basal bodies.</text>
</comment>
<evidence type="ECO:0000256" key="4">
    <source>
        <dbReference type="ARBA" id="ARBA00022723"/>
    </source>
</evidence>
<dbReference type="InterPro" id="IPR050230">
    <property type="entry name" value="CALM/Myosin/TropC-like"/>
</dbReference>
<evidence type="ECO:0000256" key="1">
    <source>
        <dbReference type="ARBA" id="ARBA00004245"/>
    </source>
</evidence>
<keyword evidence="11" id="KW-1185">Reference proteome</keyword>
<comment type="similarity">
    <text evidence="2">Belongs to the centrin family.</text>
</comment>
<dbReference type="PROSITE" id="PS50222">
    <property type="entry name" value="EF_HAND_2"/>
    <property type="match status" value="3"/>
</dbReference>
<dbReference type="Proteomes" id="UP000785679">
    <property type="component" value="Unassembled WGS sequence"/>
</dbReference>
<feature type="domain" description="EF-hand" evidence="9">
    <location>
        <begin position="46"/>
        <end position="81"/>
    </location>
</feature>
<keyword evidence="4" id="KW-0479">Metal-binding</keyword>
<dbReference type="SUPFAM" id="SSF47473">
    <property type="entry name" value="EF-hand"/>
    <property type="match status" value="1"/>
</dbReference>
<dbReference type="EMBL" id="RRYP01015256">
    <property type="protein sequence ID" value="TNV75587.1"/>
    <property type="molecule type" value="Genomic_DNA"/>
</dbReference>
<dbReference type="FunFam" id="1.10.238.10:FF:000178">
    <property type="entry name" value="Calmodulin-2 A"/>
    <property type="match status" value="1"/>
</dbReference>
<feature type="domain" description="EF-hand" evidence="9">
    <location>
        <begin position="83"/>
        <end position="118"/>
    </location>
</feature>
<evidence type="ECO:0000256" key="8">
    <source>
        <dbReference type="ARBA" id="ARBA00025692"/>
    </source>
</evidence>
<feature type="domain" description="EF-hand" evidence="9">
    <location>
        <begin position="10"/>
        <end position="45"/>
    </location>
</feature>
<evidence type="ECO:0000256" key="2">
    <source>
        <dbReference type="ARBA" id="ARBA00005253"/>
    </source>
</evidence>
<dbReference type="Gene3D" id="1.10.238.10">
    <property type="entry name" value="EF-hand"/>
    <property type="match status" value="2"/>
</dbReference>